<keyword evidence="11" id="KW-1185">Reference proteome</keyword>
<feature type="region of interest" description="Disordered" evidence="9">
    <location>
        <begin position="299"/>
        <end position="329"/>
    </location>
</feature>
<dbReference type="PANTHER" id="PTHR34353">
    <property type="entry name" value="CRISPR-ASSOCIATED ENDONUCLEASE CAS1 1"/>
    <property type="match status" value="1"/>
</dbReference>
<dbReference type="GO" id="GO:0016787">
    <property type="term" value="F:hydrolase activity"/>
    <property type="evidence" value="ECO:0007669"/>
    <property type="project" value="UniProtKB-KW"/>
</dbReference>
<comment type="similarity">
    <text evidence="8">Belongs to the CRISPR-associated endonuclease Cas1 family.</text>
</comment>
<dbReference type="Pfam" id="PF01867">
    <property type="entry name" value="Cas_Cas1"/>
    <property type="match status" value="2"/>
</dbReference>
<proteinExistence type="inferred from homology"/>
<evidence type="ECO:0000256" key="8">
    <source>
        <dbReference type="HAMAP-Rule" id="MF_01470"/>
    </source>
</evidence>
<dbReference type="NCBIfam" id="TIGR00287">
    <property type="entry name" value="cas1"/>
    <property type="match status" value="1"/>
</dbReference>
<dbReference type="InterPro" id="IPR042211">
    <property type="entry name" value="CRISPR-assoc_Cas1_N"/>
</dbReference>
<keyword evidence="7 8" id="KW-0238">DNA-binding</keyword>
<dbReference type="EMBL" id="BMQL01000013">
    <property type="protein sequence ID" value="GGR11455.1"/>
    <property type="molecule type" value="Genomic_DNA"/>
</dbReference>
<keyword evidence="4 8" id="KW-0378">Hydrolase</keyword>
<feature type="binding site" evidence="8">
    <location>
        <position position="161"/>
    </location>
    <ligand>
        <name>Mn(2+)</name>
        <dbReference type="ChEBI" id="CHEBI:29035"/>
    </ligand>
</feature>
<dbReference type="Proteomes" id="UP000603865">
    <property type="component" value="Unassembled WGS sequence"/>
</dbReference>
<feature type="binding site" evidence="8">
    <location>
        <position position="241"/>
    </location>
    <ligand>
        <name>Mn(2+)</name>
        <dbReference type="ChEBI" id="CHEBI:29035"/>
    </ligand>
</feature>
<dbReference type="RefSeq" id="WP_189090881.1">
    <property type="nucleotide sequence ID" value="NZ_BMQL01000013.1"/>
</dbReference>
<keyword evidence="6 8" id="KW-0051">Antiviral defense</keyword>
<evidence type="ECO:0000256" key="2">
    <source>
        <dbReference type="ARBA" id="ARBA00022723"/>
    </source>
</evidence>
<keyword evidence="5 8" id="KW-0460">Magnesium</keyword>
<comment type="function">
    <text evidence="8">CRISPR (clustered regularly interspaced short palindromic repeat), is an adaptive immune system that provides protection against mobile genetic elements (viruses, transposable elements and conjugative plasmids). CRISPR clusters contain spacers, sequences complementary to antecedent mobile elements, and target invading nucleic acids. CRISPR clusters are transcribed and processed into CRISPR RNA (crRNA). Acts as a dsDNA endonuclease. Involved in the integration of spacer DNA into the CRISPR cassette.</text>
</comment>
<dbReference type="GO" id="GO:0003677">
    <property type="term" value="F:DNA binding"/>
    <property type="evidence" value="ECO:0007669"/>
    <property type="project" value="UniProtKB-KW"/>
</dbReference>
<dbReference type="InterPro" id="IPR019851">
    <property type="entry name" value="CRISPR-assoc_Cas1_ECOLI"/>
</dbReference>
<keyword evidence="1 8" id="KW-0540">Nuclease</keyword>
<dbReference type="Gene3D" id="1.20.120.920">
    <property type="entry name" value="CRISPR-associated endonuclease Cas1, C-terminal domain"/>
    <property type="match status" value="1"/>
</dbReference>
<evidence type="ECO:0000256" key="7">
    <source>
        <dbReference type="ARBA" id="ARBA00023125"/>
    </source>
</evidence>
<evidence type="ECO:0000256" key="6">
    <source>
        <dbReference type="ARBA" id="ARBA00023118"/>
    </source>
</evidence>
<feature type="binding site" evidence="8">
    <location>
        <position position="228"/>
    </location>
    <ligand>
        <name>Mn(2+)</name>
        <dbReference type="ChEBI" id="CHEBI:29035"/>
    </ligand>
</feature>
<dbReference type="CDD" id="cd09719">
    <property type="entry name" value="Cas1_I-E"/>
    <property type="match status" value="1"/>
</dbReference>
<dbReference type="InterPro" id="IPR042206">
    <property type="entry name" value="CRISPR-assoc_Cas1_C"/>
</dbReference>
<dbReference type="NCBIfam" id="TIGR03638">
    <property type="entry name" value="cas1_ECOLI"/>
    <property type="match status" value="1"/>
</dbReference>
<dbReference type="HAMAP" id="MF_01470">
    <property type="entry name" value="Cas1"/>
    <property type="match status" value="1"/>
</dbReference>
<comment type="subunit">
    <text evidence="8">Homodimer, forms a heterotetramer with a Cas2 homodimer.</text>
</comment>
<dbReference type="AlphaFoldDB" id="A0A918F8K8"/>
<dbReference type="GO" id="GO:0004520">
    <property type="term" value="F:DNA endonuclease activity"/>
    <property type="evidence" value="ECO:0007669"/>
    <property type="project" value="InterPro"/>
</dbReference>
<keyword evidence="8" id="KW-0464">Manganese</keyword>
<evidence type="ECO:0000313" key="11">
    <source>
        <dbReference type="Proteomes" id="UP000603865"/>
    </source>
</evidence>
<dbReference type="GO" id="GO:0046872">
    <property type="term" value="F:metal ion binding"/>
    <property type="evidence" value="ECO:0007669"/>
    <property type="project" value="UniProtKB-UniRule"/>
</dbReference>
<dbReference type="PANTHER" id="PTHR34353:SF3">
    <property type="entry name" value="CRISPR-ASSOCIATED ENDONUCLEASE CAS1"/>
    <property type="match status" value="1"/>
</dbReference>
<dbReference type="InterPro" id="IPR050646">
    <property type="entry name" value="Cas1"/>
</dbReference>
<evidence type="ECO:0000256" key="3">
    <source>
        <dbReference type="ARBA" id="ARBA00022759"/>
    </source>
</evidence>
<protein>
    <recommendedName>
        <fullName evidence="8">CRISPR-associated endonuclease Cas1</fullName>
        <ecNumber evidence="8">3.1.-.-</ecNumber>
    </recommendedName>
</protein>
<dbReference type="Gene3D" id="3.100.10.20">
    <property type="entry name" value="CRISPR-associated endonuclease Cas1, N-terminal domain"/>
    <property type="match status" value="1"/>
</dbReference>
<comment type="caution">
    <text evidence="10">The sequence shown here is derived from an EMBL/GenBank/DDBJ whole genome shotgun (WGS) entry which is preliminary data.</text>
</comment>
<dbReference type="InterPro" id="IPR033641">
    <property type="entry name" value="Cas1_I-E"/>
</dbReference>
<dbReference type="InterPro" id="IPR002729">
    <property type="entry name" value="CRISPR-assoc_Cas1"/>
</dbReference>
<dbReference type="GO" id="GO:0043571">
    <property type="term" value="P:maintenance of CRISPR repeat elements"/>
    <property type="evidence" value="ECO:0007669"/>
    <property type="project" value="UniProtKB-UniRule"/>
</dbReference>
<organism evidence="10 11">
    <name type="scientific">Deinococcus ruber</name>
    <dbReference type="NCBI Taxonomy" id="1848197"/>
    <lineage>
        <taxon>Bacteria</taxon>
        <taxon>Thermotogati</taxon>
        <taxon>Deinococcota</taxon>
        <taxon>Deinococci</taxon>
        <taxon>Deinococcales</taxon>
        <taxon>Deinococcaceae</taxon>
        <taxon>Deinococcus</taxon>
    </lineage>
</organism>
<sequence>MPAPKPPASEKRLIDSQKIIWGKQNLRELPKFRDGLSYLYVEYARIEVQDRSITVLNANGAADVPSAALGVLLLGPGTTVTHAAMKALADSGCSVLWVGEDGTRFYAGGVGESRSSRGLQQQVRLWSDPESHLQVVRRMYGLRFPERLPDHLTLRQIRGREGARVRDIYARASQESGVPWQGRSYKREQWDKADPVNRAISAGNACLHGLAHAAILSGGYSAALGFVHTGKQLSFVYDIADLYKAELVIPLAFESVADLPENIETRVRGKLRQAITSQRLLERMVADLHDLMGTQPEADVYEDDASRPGELWDPDGEITGGINHDGDDS</sequence>
<keyword evidence="3 8" id="KW-0255">Endonuclease</keyword>
<gene>
    <name evidence="10" type="primary">cas1-2</name>
    <name evidence="8" type="synonym">cas1</name>
    <name evidence="10" type="ORF">GCM10008957_25340</name>
</gene>
<accession>A0A918F8K8</accession>
<evidence type="ECO:0000256" key="9">
    <source>
        <dbReference type="SAM" id="MobiDB-lite"/>
    </source>
</evidence>
<evidence type="ECO:0000313" key="10">
    <source>
        <dbReference type="EMBL" id="GGR11455.1"/>
    </source>
</evidence>
<keyword evidence="2 8" id="KW-0479">Metal-binding</keyword>
<dbReference type="GO" id="GO:0051607">
    <property type="term" value="P:defense response to virus"/>
    <property type="evidence" value="ECO:0007669"/>
    <property type="project" value="UniProtKB-UniRule"/>
</dbReference>
<reference evidence="10" key="2">
    <citation type="submission" date="2020-09" db="EMBL/GenBank/DDBJ databases">
        <authorList>
            <person name="Sun Q."/>
            <person name="Ohkuma M."/>
        </authorList>
    </citation>
    <scope>NUCLEOTIDE SEQUENCE</scope>
    <source>
        <strain evidence="10">JCM 31311</strain>
    </source>
</reference>
<name>A0A918F8K8_9DEIO</name>
<evidence type="ECO:0000256" key="5">
    <source>
        <dbReference type="ARBA" id="ARBA00022842"/>
    </source>
</evidence>
<dbReference type="EC" id="3.1.-.-" evidence="8"/>
<evidence type="ECO:0000256" key="4">
    <source>
        <dbReference type="ARBA" id="ARBA00022801"/>
    </source>
</evidence>
<evidence type="ECO:0000256" key="1">
    <source>
        <dbReference type="ARBA" id="ARBA00022722"/>
    </source>
</evidence>
<comment type="cofactor">
    <cofactor evidence="8">
        <name>Mg(2+)</name>
        <dbReference type="ChEBI" id="CHEBI:18420"/>
    </cofactor>
    <cofactor evidence="8">
        <name>Mn(2+)</name>
        <dbReference type="ChEBI" id="CHEBI:29035"/>
    </cofactor>
</comment>
<reference evidence="10" key="1">
    <citation type="journal article" date="2014" name="Int. J. Syst. Evol. Microbiol.">
        <title>Complete genome sequence of Corynebacterium casei LMG S-19264T (=DSM 44701T), isolated from a smear-ripened cheese.</title>
        <authorList>
            <consortium name="US DOE Joint Genome Institute (JGI-PGF)"/>
            <person name="Walter F."/>
            <person name="Albersmeier A."/>
            <person name="Kalinowski J."/>
            <person name="Ruckert C."/>
        </authorList>
    </citation>
    <scope>NUCLEOTIDE SEQUENCE</scope>
    <source>
        <strain evidence="10">JCM 31311</strain>
    </source>
</reference>